<gene>
    <name evidence="4" type="ORF">PSYICH_LOCUS4706</name>
</gene>
<proteinExistence type="predicted"/>
<feature type="repeat" description="TPR" evidence="2">
    <location>
        <begin position="474"/>
        <end position="507"/>
    </location>
</feature>
<evidence type="ECO:0000313" key="4">
    <source>
        <dbReference type="EMBL" id="CAH1103714.1"/>
    </source>
</evidence>
<dbReference type="GO" id="GO:0045842">
    <property type="term" value="P:positive regulation of mitotic metaphase/anaphase transition"/>
    <property type="evidence" value="ECO:0007669"/>
    <property type="project" value="TreeGrafter"/>
</dbReference>
<evidence type="ECO:0000313" key="5">
    <source>
        <dbReference type="Proteomes" id="UP001153636"/>
    </source>
</evidence>
<evidence type="ECO:0000256" key="2">
    <source>
        <dbReference type="PROSITE-ProRule" id="PRU00339"/>
    </source>
</evidence>
<evidence type="ECO:0000256" key="3">
    <source>
        <dbReference type="SAM" id="MobiDB-lite"/>
    </source>
</evidence>
<evidence type="ECO:0000256" key="1">
    <source>
        <dbReference type="ARBA" id="ARBA00022803"/>
    </source>
</evidence>
<reference evidence="4" key="1">
    <citation type="submission" date="2022-01" db="EMBL/GenBank/DDBJ databases">
        <authorList>
            <person name="King R."/>
        </authorList>
    </citation>
    <scope>NUCLEOTIDE SEQUENCE</scope>
</reference>
<keyword evidence="5" id="KW-1185">Reference proteome</keyword>
<dbReference type="SMART" id="SM00028">
    <property type="entry name" value="TPR"/>
    <property type="match status" value="5"/>
</dbReference>
<dbReference type="Pfam" id="PF13181">
    <property type="entry name" value="TPR_8"/>
    <property type="match status" value="2"/>
</dbReference>
<dbReference type="OrthoDB" id="308440at2759"/>
<dbReference type="InterPro" id="IPR011990">
    <property type="entry name" value="TPR-like_helical_dom_sf"/>
</dbReference>
<keyword evidence="1 2" id="KW-0802">TPR repeat</keyword>
<protein>
    <recommendedName>
        <fullName evidence="6">Anaphase-promoting complex subunit 7</fullName>
    </recommendedName>
</protein>
<dbReference type="Gene3D" id="1.25.40.10">
    <property type="entry name" value="Tetratricopeptide repeat domain"/>
    <property type="match status" value="3"/>
</dbReference>
<dbReference type="SUPFAM" id="SSF48452">
    <property type="entry name" value="TPR-like"/>
    <property type="match status" value="2"/>
</dbReference>
<organism evidence="4 5">
    <name type="scientific">Psylliodes chrysocephalus</name>
    <dbReference type="NCBI Taxonomy" id="3402493"/>
    <lineage>
        <taxon>Eukaryota</taxon>
        <taxon>Metazoa</taxon>
        <taxon>Ecdysozoa</taxon>
        <taxon>Arthropoda</taxon>
        <taxon>Hexapoda</taxon>
        <taxon>Insecta</taxon>
        <taxon>Pterygota</taxon>
        <taxon>Neoptera</taxon>
        <taxon>Endopterygota</taxon>
        <taxon>Coleoptera</taxon>
        <taxon>Polyphaga</taxon>
        <taxon>Cucujiformia</taxon>
        <taxon>Chrysomeloidea</taxon>
        <taxon>Chrysomelidae</taxon>
        <taxon>Galerucinae</taxon>
        <taxon>Alticini</taxon>
        <taxon>Psylliodes</taxon>
    </lineage>
</organism>
<dbReference type="PANTHER" id="PTHR12558">
    <property type="entry name" value="CELL DIVISION CYCLE 16,23,27"/>
    <property type="match status" value="1"/>
</dbReference>
<dbReference type="Proteomes" id="UP001153636">
    <property type="component" value="Chromosome 15"/>
</dbReference>
<accession>A0A9P0G6B4</accession>
<dbReference type="GO" id="GO:0016567">
    <property type="term" value="P:protein ubiquitination"/>
    <property type="evidence" value="ECO:0007669"/>
    <property type="project" value="TreeGrafter"/>
</dbReference>
<dbReference type="PROSITE" id="PS50005">
    <property type="entry name" value="TPR"/>
    <property type="match status" value="1"/>
</dbReference>
<dbReference type="InterPro" id="IPR019734">
    <property type="entry name" value="TPR_rpt"/>
</dbReference>
<dbReference type="GO" id="GO:0005680">
    <property type="term" value="C:anaphase-promoting complex"/>
    <property type="evidence" value="ECO:0007669"/>
    <property type="project" value="TreeGrafter"/>
</dbReference>
<dbReference type="PANTHER" id="PTHR12558:SF36">
    <property type="entry name" value="ANAPHASE-PROMOTING COMPLEX SUBUNIT 7"/>
    <property type="match status" value="1"/>
</dbReference>
<name>A0A9P0G6B4_9CUCU</name>
<feature type="region of interest" description="Disordered" evidence="3">
    <location>
        <begin position="539"/>
        <end position="559"/>
    </location>
</feature>
<dbReference type="GO" id="GO:0051301">
    <property type="term" value="P:cell division"/>
    <property type="evidence" value="ECO:0007669"/>
    <property type="project" value="TreeGrafter"/>
</dbReference>
<evidence type="ECO:0008006" key="6">
    <source>
        <dbReference type="Google" id="ProtNLM"/>
    </source>
</evidence>
<dbReference type="EMBL" id="OV651827">
    <property type="protein sequence ID" value="CAH1103714.1"/>
    <property type="molecule type" value="Genomic_DNA"/>
</dbReference>
<dbReference type="AlphaFoldDB" id="A0A9P0G6B4"/>
<sequence>MMNTILKQLQTLKEEELYSNICKVCDLALTLAEQKPDVFNLPIKLQITLYYGDALFHTYQYLQAENLYRQGLQMRKNYIMKSKNASNKIDNQSNIMSDVDIKYQIHLCCMALKQKNAAGEILQMISARHRTPKVNMALGNIYKDIGMERSAITCFKEVLRECPLALEAVENLLKLGVKGIEVNSLMIQVTSDISWLSQWIKAQAQLHSKDFAGALKTYKSMDVHGLLKDNTSLLVNVAYCYHYMCEDAKAISILQKALRLDPCLVTGRDLLSTLLAASGTKEHIRALEGLTPMMDMSLWSAEHWVVLGNYMYSLKKYDKAAYFGQQACHIDRRNVEALLLKANTLLQIKKYQDATTHCSEALQICNFRYDIHKCLVECYIQTSRLREAESMALNACKQMNFTAQGYCLHASVLLKDPMASGKTVRRTLEKAVSHDKTSSTNALFMLVEFLEGEQQYDQASQLLLKHLETQKPSSRLHQLLGDCFVNLQKDDEAFDHYNLALNLDPTNQRATEGLNNIGRSLSLSKRDSYYTCVGGETSYNSQGTNSSDHEVDPESDTDGTWPILGFDNGLMLASNFI</sequence>